<dbReference type="InterPro" id="IPR002401">
    <property type="entry name" value="Cyt_P450_E_grp-I"/>
</dbReference>
<evidence type="ECO:0000313" key="10">
    <source>
        <dbReference type="Proteomes" id="UP000249829"/>
    </source>
</evidence>
<name>A0A2V5GQU3_ASPV1</name>
<keyword evidence="4 7" id="KW-0560">Oxidoreductase</keyword>
<evidence type="ECO:0000256" key="8">
    <source>
        <dbReference type="SAM" id="Phobius"/>
    </source>
</evidence>
<keyword evidence="8" id="KW-1133">Transmembrane helix</keyword>
<keyword evidence="3 6" id="KW-0479">Metal-binding</keyword>
<keyword evidence="5 6" id="KW-0408">Iron</keyword>
<sequence length="500" mass="56742">MAEIHDITGLLKPYLSGTNLLWTLLLGGYIIPKLFQYLQRLFSPVSRIPGSWLHKLTSLPLKVAIAKGESHLFTVDLHKKYGPIVALSPTMISISDAREIKRIVHTEDWAKSEAVYGNFRQDPQRPTLLAFTDKKAYSQRKRLVSSMFGLRYIRSMQPLMRDCISVLLDELDKQCEHGTTTVDMQHMIQSLAADIIGVTTFGQTFDLVKNGSHPLPDRLKQALKLSGILQFMPWLTKIPFIPNRDPYVSWFTNEIVAKRRAQIASRQGPPREDLLQKMIEAADESPTSSFRVSDIQDESVVLLIAGSETTANAELFTLIHLLSHPSKLAALYEEIDRWYPRNDPRPTDCDYSMSGMVYLQACIDETMRLVPGQATGSPRESRKDETLLGYNIPKGTTVFPTTQEVHLDEALWPNATAFLPERWLDVYAKGEASSLAYYPFSAGSRVCIGKHFAAQEMHLSLVSLLRRFRFEYVPGQDESTVFRIAQQMRGQRYLMTVGRR</sequence>
<protein>
    <submittedName>
        <fullName evidence="9">Cytochrome P450</fullName>
    </submittedName>
</protein>
<dbReference type="PANTHER" id="PTHR24305:SF166">
    <property type="entry name" value="CYTOCHROME P450 12A4, MITOCHONDRIAL-RELATED"/>
    <property type="match status" value="1"/>
</dbReference>
<feature type="transmembrane region" description="Helical" evidence="8">
    <location>
        <begin position="20"/>
        <end position="38"/>
    </location>
</feature>
<reference evidence="9 10" key="1">
    <citation type="submission" date="2018-02" db="EMBL/GenBank/DDBJ databases">
        <title>The genomes of Aspergillus section Nigri reveals drivers in fungal speciation.</title>
        <authorList>
            <consortium name="DOE Joint Genome Institute"/>
            <person name="Vesth T.C."/>
            <person name="Nybo J."/>
            <person name="Theobald S."/>
            <person name="Brandl J."/>
            <person name="Frisvad J.C."/>
            <person name="Nielsen K.F."/>
            <person name="Lyhne E.K."/>
            <person name="Kogle M.E."/>
            <person name="Kuo A."/>
            <person name="Riley R."/>
            <person name="Clum A."/>
            <person name="Nolan M."/>
            <person name="Lipzen A."/>
            <person name="Salamov A."/>
            <person name="Henrissat B."/>
            <person name="Wiebenga A."/>
            <person name="De vries R.P."/>
            <person name="Grigoriev I.V."/>
            <person name="Mortensen U.H."/>
            <person name="Andersen M.R."/>
            <person name="Baker S.E."/>
        </authorList>
    </citation>
    <scope>NUCLEOTIDE SEQUENCE [LARGE SCALE GENOMIC DNA]</scope>
    <source>
        <strain evidence="9 10">CBS 115571</strain>
    </source>
</reference>
<evidence type="ECO:0000256" key="3">
    <source>
        <dbReference type="ARBA" id="ARBA00022723"/>
    </source>
</evidence>
<dbReference type="InterPro" id="IPR001128">
    <property type="entry name" value="Cyt_P450"/>
</dbReference>
<dbReference type="InterPro" id="IPR036396">
    <property type="entry name" value="Cyt_P450_sf"/>
</dbReference>
<organism evidence="9 10">
    <name type="scientific">Aspergillus violaceofuscus (strain CBS 115571)</name>
    <dbReference type="NCBI Taxonomy" id="1450538"/>
    <lineage>
        <taxon>Eukaryota</taxon>
        <taxon>Fungi</taxon>
        <taxon>Dikarya</taxon>
        <taxon>Ascomycota</taxon>
        <taxon>Pezizomycotina</taxon>
        <taxon>Eurotiomycetes</taxon>
        <taxon>Eurotiomycetidae</taxon>
        <taxon>Eurotiales</taxon>
        <taxon>Aspergillaceae</taxon>
        <taxon>Aspergillus</taxon>
    </lineage>
</organism>
<dbReference type="Gene3D" id="1.10.630.10">
    <property type="entry name" value="Cytochrome P450"/>
    <property type="match status" value="1"/>
</dbReference>
<evidence type="ECO:0000256" key="7">
    <source>
        <dbReference type="RuleBase" id="RU000461"/>
    </source>
</evidence>
<dbReference type="InterPro" id="IPR017972">
    <property type="entry name" value="Cyt_P450_CS"/>
</dbReference>
<evidence type="ECO:0000313" key="9">
    <source>
        <dbReference type="EMBL" id="PYI13021.1"/>
    </source>
</evidence>
<dbReference type="GO" id="GO:0005506">
    <property type="term" value="F:iron ion binding"/>
    <property type="evidence" value="ECO:0007669"/>
    <property type="project" value="InterPro"/>
</dbReference>
<dbReference type="GO" id="GO:0016705">
    <property type="term" value="F:oxidoreductase activity, acting on paired donors, with incorporation or reduction of molecular oxygen"/>
    <property type="evidence" value="ECO:0007669"/>
    <property type="project" value="InterPro"/>
</dbReference>
<dbReference type="SUPFAM" id="SSF48264">
    <property type="entry name" value="Cytochrome P450"/>
    <property type="match status" value="1"/>
</dbReference>
<dbReference type="PRINTS" id="PR00463">
    <property type="entry name" value="EP450I"/>
</dbReference>
<comment type="similarity">
    <text evidence="2 7">Belongs to the cytochrome P450 family.</text>
</comment>
<evidence type="ECO:0000256" key="5">
    <source>
        <dbReference type="ARBA" id="ARBA00023004"/>
    </source>
</evidence>
<gene>
    <name evidence="9" type="ORF">BO99DRAFT_454024</name>
</gene>
<dbReference type="OMA" id="FALQEMH"/>
<evidence type="ECO:0000256" key="6">
    <source>
        <dbReference type="PIRSR" id="PIRSR602401-1"/>
    </source>
</evidence>
<keyword evidence="7" id="KW-0503">Monooxygenase</keyword>
<dbReference type="Pfam" id="PF00067">
    <property type="entry name" value="p450"/>
    <property type="match status" value="1"/>
</dbReference>
<accession>A0A2V5GQU3</accession>
<dbReference type="PROSITE" id="PS00086">
    <property type="entry name" value="CYTOCHROME_P450"/>
    <property type="match status" value="1"/>
</dbReference>
<dbReference type="InterPro" id="IPR050121">
    <property type="entry name" value="Cytochrome_P450_monoxygenase"/>
</dbReference>
<keyword evidence="8" id="KW-0812">Transmembrane</keyword>
<keyword evidence="8" id="KW-0472">Membrane</keyword>
<dbReference type="Proteomes" id="UP000249829">
    <property type="component" value="Unassembled WGS sequence"/>
</dbReference>
<dbReference type="PANTHER" id="PTHR24305">
    <property type="entry name" value="CYTOCHROME P450"/>
    <property type="match status" value="1"/>
</dbReference>
<keyword evidence="10" id="KW-1185">Reference proteome</keyword>
<proteinExistence type="inferred from homology"/>
<dbReference type="GO" id="GO:0020037">
    <property type="term" value="F:heme binding"/>
    <property type="evidence" value="ECO:0007669"/>
    <property type="project" value="InterPro"/>
</dbReference>
<dbReference type="GO" id="GO:0004497">
    <property type="term" value="F:monooxygenase activity"/>
    <property type="evidence" value="ECO:0007669"/>
    <property type="project" value="UniProtKB-KW"/>
</dbReference>
<comment type="cofactor">
    <cofactor evidence="1 6">
        <name>heme</name>
        <dbReference type="ChEBI" id="CHEBI:30413"/>
    </cofactor>
</comment>
<evidence type="ECO:0000256" key="2">
    <source>
        <dbReference type="ARBA" id="ARBA00010617"/>
    </source>
</evidence>
<dbReference type="PRINTS" id="PR00385">
    <property type="entry name" value="P450"/>
</dbReference>
<dbReference type="EMBL" id="KZ825269">
    <property type="protein sequence ID" value="PYI13021.1"/>
    <property type="molecule type" value="Genomic_DNA"/>
</dbReference>
<evidence type="ECO:0000256" key="4">
    <source>
        <dbReference type="ARBA" id="ARBA00023002"/>
    </source>
</evidence>
<keyword evidence="6 7" id="KW-0349">Heme</keyword>
<evidence type="ECO:0000256" key="1">
    <source>
        <dbReference type="ARBA" id="ARBA00001971"/>
    </source>
</evidence>
<feature type="binding site" description="axial binding residue" evidence="6">
    <location>
        <position position="447"/>
    </location>
    <ligand>
        <name>heme</name>
        <dbReference type="ChEBI" id="CHEBI:30413"/>
    </ligand>
    <ligandPart>
        <name>Fe</name>
        <dbReference type="ChEBI" id="CHEBI:18248"/>
    </ligandPart>
</feature>
<dbReference type="AlphaFoldDB" id="A0A2V5GQU3"/>
<dbReference type="STRING" id="1450538.A0A2V5GQU3"/>